<protein>
    <submittedName>
        <fullName evidence="1">Uncharacterized protein</fullName>
    </submittedName>
</protein>
<evidence type="ECO:0000313" key="1">
    <source>
        <dbReference type="EMBL" id="ELP30228.1"/>
    </source>
</evidence>
<sequence length="41" mass="4971">MKSSWNDQVTKQQIRFIEPVINFFSNRPSDIMPVWFIEIMP</sequence>
<dbReference type="AlphaFoldDB" id="L7C862"/>
<reference evidence="1 2" key="1">
    <citation type="journal article" date="2013" name="Mar. Genomics">
        <title>Expression of sulfatases in Rhodopirellula baltica and the diversity of sulfatases in the genus Rhodopirellula.</title>
        <authorList>
            <person name="Wegner C.E."/>
            <person name="Richter-Heitmann T."/>
            <person name="Klindworth A."/>
            <person name="Klockow C."/>
            <person name="Richter M."/>
            <person name="Achstetter T."/>
            <person name="Glockner F.O."/>
            <person name="Harder J."/>
        </authorList>
    </citation>
    <scope>NUCLEOTIDE SEQUENCE [LARGE SCALE GENOMIC DNA]</scope>
    <source>
        <strain evidence="1 2">SWK14</strain>
    </source>
</reference>
<accession>L7C862</accession>
<proteinExistence type="predicted"/>
<evidence type="ECO:0000313" key="2">
    <source>
        <dbReference type="Proteomes" id="UP000010959"/>
    </source>
</evidence>
<comment type="caution">
    <text evidence="1">The sequence shown here is derived from an EMBL/GenBank/DDBJ whole genome shotgun (WGS) entry which is preliminary data.</text>
</comment>
<dbReference type="Proteomes" id="UP000010959">
    <property type="component" value="Unassembled WGS sequence"/>
</dbReference>
<dbReference type="PATRIC" id="fig|993516.3.peg.6245"/>
<name>L7C862_RHOBT</name>
<gene>
    <name evidence="1" type="ORF">RBSWK_05826</name>
</gene>
<organism evidence="1 2">
    <name type="scientific">Rhodopirellula baltica SWK14</name>
    <dbReference type="NCBI Taxonomy" id="993516"/>
    <lineage>
        <taxon>Bacteria</taxon>
        <taxon>Pseudomonadati</taxon>
        <taxon>Planctomycetota</taxon>
        <taxon>Planctomycetia</taxon>
        <taxon>Pirellulales</taxon>
        <taxon>Pirellulaceae</taxon>
        <taxon>Rhodopirellula</taxon>
    </lineage>
</organism>
<dbReference type="EMBL" id="AMWG01000163">
    <property type="protein sequence ID" value="ELP30228.1"/>
    <property type="molecule type" value="Genomic_DNA"/>
</dbReference>